<feature type="compositionally biased region" description="Basic residues" evidence="1">
    <location>
        <begin position="21"/>
        <end position="41"/>
    </location>
</feature>
<dbReference type="EMBL" id="AP005383">
    <property type="protein sequence ID" value="BAD01370.1"/>
    <property type="molecule type" value="Genomic_DNA"/>
</dbReference>
<feature type="compositionally biased region" description="Pro residues" evidence="1">
    <location>
        <begin position="10"/>
        <end position="19"/>
    </location>
</feature>
<evidence type="ECO:0000313" key="2">
    <source>
        <dbReference type="EMBL" id="BAD01370.1"/>
    </source>
</evidence>
<evidence type="ECO:0000256" key="1">
    <source>
        <dbReference type="SAM" id="MobiDB-lite"/>
    </source>
</evidence>
<feature type="region of interest" description="Disordered" evidence="1">
    <location>
        <begin position="10"/>
        <end position="48"/>
    </location>
</feature>
<evidence type="ECO:0000313" key="3">
    <source>
        <dbReference type="Proteomes" id="UP000000763"/>
    </source>
</evidence>
<dbReference type="AlphaFoldDB" id="Q6Z2B9"/>
<name>Q6Z2B9_ORYSJ</name>
<sequence>MNACIWIELPPPSGHPSQPPLRRRRRCHAGRKLPTPSRRKPQATTYESASRLRARCLSIRHRRLCGSTPVGHRCHFLSPRPPPSLIRPPAAYVACPPEHSALSPARLHAR</sequence>
<reference evidence="3" key="2">
    <citation type="journal article" date="2008" name="Nucleic Acids Res.">
        <title>The rice annotation project database (RAP-DB): 2008 update.</title>
        <authorList>
            <consortium name="The rice annotation project (RAP)"/>
        </authorList>
    </citation>
    <scope>GENOME REANNOTATION</scope>
    <source>
        <strain evidence="3">cv. Nipponbare</strain>
    </source>
</reference>
<gene>
    <name evidence="2" type="primary">OJ1034_C08.24</name>
</gene>
<accession>Q6Z2B9</accession>
<organism evidence="2 3">
    <name type="scientific">Oryza sativa subsp. japonica</name>
    <name type="common">Rice</name>
    <dbReference type="NCBI Taxonomy" id="39947"/>
    <lineage>
        <taxon>Eukaryota</taxon>
        <taxon>Viridiplantae</taxon>
        <taxon>Streptophyta</taxon>
        <taxon>Embryophyta</taxon>
        <taxon>Tracheophyta</taxon>
        <taxon>Spermatophyta</taxon>
        <taxon>Magnoliopsida</taxon>
        <taxon>Liliopsida</taxon>
        <taxon>Poales</taxon>
        <taxon>Poaceae</taxon>
        <taxon>BOP clade</taxon>
        <taxon>Oryzoideae</taxon>
        <taxon>Oryzeae</taxon>
        <taxon>Oryzinae</taxon>
        <taxon>Oryza</taxon>
        <taxon>Oryza sativa</taxon>
    </lineage>
</organism>
<reference evidence="3" key="1">
    <citation type="journal article" date="2005" name="Nature">
        <title>The map-based sequence of the rice genome.</title>
        <authorList>
            <consortium name="International rice genome sequencing project (IRGSP)"/>
            <person name="Matsumoto T."/>
            <person name="Wu J."/>
            <person name="Kanamori H."/>
            <person name="Katayose Y."/>
            <person name="Fujisawa M."/>
            <person name="Namiki N."/>
            <person name="Mizuno H."/>
            <person name="Yamamoto K."/>
            <person name="Antonio B.A."/>
            <person name="Baba T."/>
            <person name="Sakata K."/>
            <person name="Nagamura Y."/>
            <person name="Aoki H."/>
            <person name="Arikawa K."/>
            <person name="Arita K."/>
            <person name="Bito T."/>
            <person name="Chiden Y."/>
            <person name="Fujitsuka N."/>
            <person name="Fukunaka R."/>
            <person name="Hamada M."/>
            <person name="Harada C."/>
            <person name="Hayashi A."/>
            <person name="Hijishita S."/>
            <person name="Honda M."/>
            <person name="Hosokawa S."/>
            <person name="Ichikawa Y."/>
            <person name="Idonuma A."/>
            <person name="Iijima M."/>
            <person name="Ikeda M."/>
            <person name="Ikeno M."/>
            <person name="Ito K."/>
            <person name="Ito S."/>
            <person name="Ito T."/>
            <person name="Ito Y."/>
            <person name="Ito Y."/>
            <person name="Iwabuchi A."/>
            <person name="Kamiya K."/>
            <person name="Karasawa W."/>
            <person name="Kurita K."/>
            <person name="Katagiri S."/>
            <person name="Kikuta A."/>
            <person name="Kobayashi H."/>
            <person name="Kobayashi N."/>
            <person name="Machita K."/>
            <person name="Maehara T."/>
            <person name="Masukawa M."/>
            <person name="Mizubayashi T."/>
            <person name="Mukai Y."/>
            <person name="Nagasaki H."/>
            <person name="Nagata Y."/>
            <person name="Naito S."/>
            <person name="Nakashima M."/>
            <person name="Nakama Y."/>
            <person name="Nakamichi Y."/>
            <person name="Nakamura M."/>
            <person name="Meguro A."/>
            <person name="Negishi M."/>
            <person name="Ohta I."/>
            <person name="Ohta T."/>
            <person name="Okamoto M."/>
            <person name="Ono N."/>
            <person name="Saji S."/>
            <person name="Sakaguchi M."/>
            <person name="Sakai K."/>
            <person name="Shibata M."/>
            <person name="Shimokawa T."/>
            <person name="Song J."/>
            <person name="Takazaki Y."/>
            <person name="Terasawa K."/>
            <person name="Tsugane M."/>
            <person name="Tsuji K."/>
            <person name="Ueda S."/>
            <person name="Waki K."/>
            <person name="Yamagata H."/>
            <person name="Yamamoto M."/>
            <person name="Yamamoto S."/>
            <person name="Yamane H."/>
            <person name="Yoshiki S."/>
            <person name="Yoshihara R."/>
            <person name="Yukawa K."/>
            <person name="Zhong H."/>
            <person name="Yano M."/>
            <person name="Yuan Q."/>
            <person name="Ouyang S."/>
            <person name="Liu J."/>
            <person name="Jones K.M."/>
            <person name="Gansberger K."/>
            <person name="Moffat K."/>
            <person name="Hill J."/>
            <person name="Bera J."/>
            <person name="Fadrosh D."/>
            <person name="Jin S."/>
            <person name="Johri S."/>
            <person name="Kim M."/>
            <person name="Overton L."/>
            <person name="Reardon M."/>
            <person name="Tsitrin T."/>
            <person name="Vuong H."/>
            <person name="Weaver B."/>
            <person name="Ciecko A."/>
            <person name="Tallon L."/>
            <person name="Jackson J."/>
            <person name="Pai G."/>
            <person name="Aken S.V."/>
            <person name="Utterback T."/>
            <person name="Reidmuller S."/>
            <person name="Feldblyum T."/>
            <person name="Hsiao J."/>
            <person name="Zismann V."/>
            <person name="Iobst S."/>
            <person name="de Vazeille A.R."/>
            <person name="Buell C.R."/>
            <person name="Ying K."/>
            <person name="Li Y."/>
            <person name="Lu T."/>
            <person name="Huang Y."/>
            <person name="Zhao Q."/>
            <person name="Feng Q."/>
            <person name="Zhang L."/>
            <person name="Zhu J."/>
            <person name="Weng Q."/>
            <person name="Mu J."/>
            <person name="Lu Y."/>
            <person name="Fan D."/>
            <person name="Liu Y."/>
            <person name="Guan J."/>
            <person name="Zhang Y."/>
            <person name="Yu S."/>
            <person name="Liu X."/>
            <person name="Zhang Y."/>
            <person name="Hong G."/>
            <person name="Han B."/>
            <person name="Choisne N."/>
            <person name="Demange N."/>
            <person name="Orjeda G."/>
            <person name="Samain S."/>
            <person name="Cattolico L."/>
            <person name="Pelletier E."/>
            <person name="Couloux A."/>
            <person name="Segurens B."/>
            <person name="Wincker P."/>
            <person name="D'Hont A."/>
            <person name="Scarpelli C."/>
            <person name="Weissenbach J."/>
            <person name="Salanoubat M."/>
            <person name="Quetier F."/>
            <person name="Yu Y."/>
            <person name="Kim H.R."/>
            <person name="Rambo T."/>
            <person name="Currie J."/>
            <person name="Collura K."/>
            <person name="Luo M."/>
            <person name="Yang T."/>
            <person name="Ammiraju J.S.S."/>
            <person name="Engler F."/>
            <person name="Soderlund C."/>
            <person name="Wing R.A."/>
            <person name="Palmer L.E."/>
            <person name="de la Bastide M."/>
            <person name="Spiegel L."/>
            <person name="Nascimento L."/>
            <person name="Zutavern T."/>
            <person name="O'Shaughnessy A."/>
            <person name="Dike S."/>
            <person name="Dedhia N."/>
            <person name="Preston R."/>
            <person name="Balija V."/>
            <person name="McCombie W.R."/>
            <person name="Chow T."/>
            <person name="Chen H."/>
            <person name="Chung M."/>
            <person name="Chen C."/>
            <person name="Shaw J."/>
            <person name="Wu H."/>
            <person name="Hsiao K."/>
            <person name="Chao Y."/>
            <person name="Chu M."/>
            <person name="Cheng C."/>
            <person name="Hour A."/>
            <person name="Lee P."/>
            <person name="Lin S."/>
            <person name="Lin Y."/>
            <person name="Liou J."/>
            <person name="Liu S."/>
            <person name="Hsing Y."/>
            <person name="Raghuvanshi S."/>
            <person name="Mohanty A."/>
            <person name="Bharti A.K."/>
            <person name="Gaur A."/>
            <person name="Gupta V."/>
            <person name="Kumar D."/>
            <person name="Ravi V."/>
            <person name="Vij S."/>
            <person name="Kapur A."/>
            <person name="Khurana P."/>
            <person name="Khurana P."/>
            <person name="Khurana J.P."/>
            <person name="Tyagi A.K."/>
            <person name="Gaikwad K."/>
            <person name="Singh A."/>
            <person name="Dalal V."/>
            <person name="Srivastava S."/>
            <person name="Dixit A."/>
            <person name="Pal A.K."/>
            <person name="Ghazi I.A."/>
            <person name="Yadav M."/>
            <person name="Pandit A."/>
            <person name="Bhargava A."/>
            <person name="Sureshbabu K."/>
            <person name="Batra K."/>
            <person name="Sharma T.R."/>
            <person name="Mohapatra T."/>
            <person name="Singh N.K."/>
            <person name="Messing J."/>
            <person name="Nelson A.B."/>
            <person name="Fuks G."/>
            <person name="Kavchok S."/>
            <person name="Keizer G."/>
            <person name="Linton E."/>
            <person name="Llaca V."/>
            <person name="Song R."/>
            <person name="Tanyolac B."/>
            <person name="Young S."/>
            <person name="Ho-Il K."/>
            <person name="Hahn J.H."/>
            <person name="Sangsakoo G."/>
            <person name="Vanavichit A."/>
            <person name="de Mattos Luiz.A.T."/>
            <person name="Zimmer P.D."/>
            <person name="Malone G."/>
            <person name="Dellagostin O."/>
            <person name="de Oliveira A.C."/>
            <person name="Bevan M."/>
            <person name="Bancroft I."/>
            <person name="Minx P."/>
            <person name="Cordum H."/>
            <person name="Wilson R."/>
            <person name="Cheng Z."/>
            <person name="Jin W."/>
            <person name="Jiang J."/>
            <person name="Leong S.A."/>
            <person name="Iwama H."/>
            <person name="Gojobori T."/>
            <person name="Itoh T."/>
            <person name="Niimura Y."/>
            <person name="Fujii Y."/>
            <person name="Habara T."/>
            <person name="Sakai H."/>
            <person name="Sato Y."/>
            <person name="Wilson G."/>
            <person name="Kumar K."/>
            <person name="McCouch S."/>
            <person name="Juretic N."/>
            <person name="Hoen D."/>
            <person name="Wright S."/>
            <person name="Bruskiewich R."/>
            <person name="Bureau T."/>
            <person name="Miyao A."/>
            <person name="Hirochika H."/>
            <person name="Nishikawa T."/>
            <person name="Kadowaki K."/>
            <person name="Sugiura M."/>
            <person name="Burr B."/>
            <person name="Sasaki T."/>
        </authorList>
    </citation>
    <scope>NUCLEOTIDE SEQUENCE [LARGE SCALE GENOMIC DNA]</scope>
    <source>
        <strain evidence="3">cv. Nipponbare</strain>
    </source>
</reference>
<dbReference type="Proteomes" id="UP000000763">
    <property type="component" value="Chromosome 8"/>
</dbReference>
<protein>
    <submittedName>
        <fullName evidence="2">Uncharacterized protein</fullName>
    </submittedName>
</protein>
<proteinExistence type="predicted"/>